<dbReference type="Pfam" id="PF00351">
    <property type="entry name" value="Biopterin_H"/>
    <property type="match status" value="1"/>
</dbReference>
<dbReference type="EMBL" id="OU015568">
    <property type="protein sequence ID" value="CAG5082136.1"/>
    <property type="molecule type" value="Genomic_DNA"/>
</dbReference>
<name>A0ABN7RS68_OIKDI</name>
<dbReference type="EC" id="1.14.16.1" evidence="3"/>
<comment type="cofactor">
    <cofactor evidence="1">
        <name>Fe(2+)</name>
        <dbReference type="ChEBI" id="CHEBI:29033"/>
    </cofactor>
</comment>
<keyword evidence="4" id="KW-0479">Metal-binding</keyword>
<evidence type="ECO:0000256" key="5">
    <source>
        <dbReference type="ARBA" id="ARBA00023002"/>
    </source>
</evidence>
<evidence type="ECO:0000256" key="3">
    <source>
        <dbReference type="ARBA" id="ARBA00011995"/>
    </source>
</evidence>
<organism evidence="9 10">
    <name type="scientific">Oikopleura dioica</name>
    <name type="common">Tunicate</name>
    <dbReference type="NCBI Taxonomy" id="34765"/>
    <lineage>
        <taxon>Eukaryota</taxon>
        <taxon>Metazoa</taxon>
        <taxon>Chordata</taxon>
        <taxon>Tunicata</taxon>
        <taxon>Appendicularia</taxon>
        <taxon>Copelata</taxon>
        <taxon>Oikopleuridae</taxon>
        <taxon>Oikopleura</taxon>
    </lineage>
</organism>
<gene>
    <name evidence="9" type="ORF">OKIOD_LOCUS1598</name>
</gene>
<evidence type="ECO:0000256" key="7">
    <source>
        <dbReference type="ARBA" id="ARBA00023033"/>
    </source>
</evidence>
<dbReference type="Gene3D" id="1.10.800.10">
    <property type="entry name" value="Aromatic amino acid hydroxylase"/>
    <property type="match status" value="1"/>
</dbReference>
<dbReference type="InterPro" id="IPR036951">
    <property type="entry name" value="ArAA_hydroxylase_sf"/>
</dbReference>
<dbReference type="PROSITE" id="PS51410">
    <property type="entry name" value="BH4_AAA_HYDROXYL_2"/>
    <property type="match status" value="1"/>
</dbReference>
<keyword evidence="6" id="KW-0408">Iron</keyword>
<dbReference type="InterPro" id="IPR019774">
    <property type="entry name" value="Aromatic-AA_hydroxylase_C"/>
</dbReference>
<accession>A0ABN7RS68</accession>
<evidence type="ECO:0000313" key="10">
    <source>
        <dbReference type="Proteomes" id="UP001158576"/>
    </source>
</evidence>
<evidence type="ECO:0000256" key="6">
    <source>
        <dbReference type="ARBA" id="ARBA00023004"/>
    </source>
</evidence>
<evidence type="ECO:0000259" key="8">
    <source>
        <dbReference type="PROSITE" id="PS51410"/>
    </source>
</evidence>
<dbReference type="PRINTS" id="PR00372">
    <property type="entry name" value="FYWHYDRXLASE"/>
</dbReference>
<evidence type="ECO:0000256" key="1">
    <source>
        <dbReference type="ARBA" id="ARBA00001954"/>
    </source>
</evidence>
<keyword evidence="10" id="KW-1185">Reference proteome</keyword>
<keyword evidence="5" id="KW-0560">Oxidoreductase</keyword>
<dbReference type="PANTHER" id="PTHR11473">
    <property type="entry name" value="AROMATIC AMINO ACID HYDROXYLASE"/>
    <property type="match status" value="1"/>
</dbReference>
<dbReference type="InterPro" id="IPR036329">
    <property type="entry name" value="Aro-AA_hydroxylase_C_sf"/>
</dbReference>
<protein>
    <recommendedName>
        <fullName evidence="3">phenylalanine 4-monooxygenase</fullName>
        <ecNumber evidence="3">1.14.16.1</ecNumber>
    </recommendedName>
</protein>
<evidence type="ECO:0000313" key="9">
    <source>
        <dbReference type="EMBL" id="CAG5082136.1"/>
    </source>
</evidence>
<reference evidence="9 10" key="1">
    <citation type="submission" date="2021-04" db="EMBL/GenBank/DDBJ databases">
        <authorList>
            <person name="Bliznina A."/>
        </authorList>
    </citation>
    <scope>NUCLEOTIDE SEQUENCE [LARGE SCALE GENOMIC DNA]</scope>
</reference>
<dbReference type="InterPro" id="IPR001273">
    <property type="entry name" value="ArAA_hydroxylase"/>
</dbReference>
<feature type="domain" description="Biopterin-dependent aromatic amino acid hydroxylase family profile" evidence="8">
    <location>
        <begin position="201"/>
        <end position="430"/>
    </location>
</feature>
<evidence type="ECO:0000256" key="4">
    <source>
        <dbReference type="ARBA" id="ARBA00022723"/>
    </source>
</evidence>
<dbReference type="PANTHER" id="PTHR11473:SF24">
    <property type="entry name" value="PHENYLALANINE-4-HYDROXYLASE"/>
    <property type="match status" value="1"/>
</dbReference>
<dbReference type="SUPFAM" id="SSF56534">
    <property type="entry name" value="Aromatic aminoacid monoxygenases, catalytic and oligomerization domains"/>
    <property type="match status" value="1"/>
</dbReference>
<evidence type="ECO:0000256" key="2">
    <source>
        <dbReference type="ARBA" id="ARBA00009712"/>
    </source>
</evidence>
<sequence>MAMKPFLRRQSTLVQDARQQIAKARAKVEAKNLYFYLKQNSDDVSTTQELSIIFQILVANRVGVQRFRQVVPRNPGRASLARKLSKASIGSDDLEDVFLQIDEPKKILSSSATIVVIEIKAPEFVLEGIYRAVEEQGVIRADGAFNRKPVSGSFPRSRADLCCVKEFIDLAPDHPGSKDAEYVTRRRMINDLVRQNSHSLPTVSYTDEEELCWRTIYSRLQKLWPTYACSRFQEGLKILEESGVVKQNQIPNLQQVSDFLEETTGFILKPASGLCSARDFLNCLAMKAFPCTLYMRHHSEPGYSPEPDLVHEILGHLLDDVAEFTQKIGLASLVASDEEIEELARLYWYSVEFGLTLENGDLKVFGAGLLSSPDEMEYAVTDEPNHPLSVDTAMDLLRVYCQALKNPVVFSYNEDLGNHQKIEAAGLFVL</sequence>
<keyword evidence="7" id="KW-0503">Monooxygenase</keyword>
<proteinExistence type="inferred from homology"/>
<dbReference type="Proteomes" id="UP001158576">
    <property type="component" value="Chromosome PAR"/>
</dbReference>
<comment type="similarity">
    <text evidence="2">Belongs to the biopterin-dependent aromatic amino acid hydroxylase family.</text>
</comment>